<organism evidence="1 2">
    <name type="scientific">Burkholderia gladioli</name>
    <name type="common">Pseudomonas marginata</name>
    <name type="synonym">Phytomonas marginata</name>
    <dbReference type="NCBI Taxonomy" id="28095"/>
    <lineage>
        <taxon>Bacteria</taxon>
        <taxon>Pseudomonadati</taxon>
        <taxon>Pseudomonadota</taxon>
        <taxon>Betaproteobacteria</taxon>
        <taxon>Burkholderiales</taxon>
        <taxon>Burkholderiaceae</taxon>
        <taxon>Burkholderia</taxon>
    </lineage>
</organism>
<name>A0AAW3EX40_BURGA</name>
<comment type="caution">
    <text evidence="1">The sequence shown here is derived from an EMBL/GenBank/DDBJ whole genome shotgun (WGS) entry which is preliminary data.</text>
</comment>
<proteinExistence type="predicted"/>
<sequence length="446" mass="47227">MPSGNGRSSDQSDQAGGAPVRRVVTVICDSLRRDLLSEARTPVLWRLAQRGTWFSNARSVFPSTTRTSSASIATGCHPARHGLAGNCVILSEGDGLVCCNVGNPTFRDRLEKATGQTLRVPVLAEYVKPVGHALIMSNVSAGAAYFHDPDGHGEVFHRAGSYGPGRIPLADDPLRHIRSGADGDAVMTGHFVERLKADPSLVAATLWLSEPDHSGHRSPLGSPEHLCGIDSAQRCVARVADVVDSLREAGQDILMIVGSDHGMQTVTVEVPVIALMVAAGLKDALDSREVVLAPNGTAFTVGIADACAQRVGDIAAWLREQPWVGAVYTGEALGKLGLASSRECRIAVTMAADKSRNPFGVAGGSAYIEDPDEAGRYLDRGQHGGLGAREQSPFLFMSGRGFEAGAIRAERVSLVDYLPTALAHLHVDVAGLDGRPLQLPRDRKTC</sequence>
<dbReference type="AlphaFoldDB" id="A0AAW3EX40"/>
<dbReference type="Proteomes" id="UP000029590">
    <property type="component" value="Unassembled WGS sequence"/>
</dbReference>
<dbReference type="Gene3D" id="3.40.720.10">
    <property type="entry name" value="Alkaline Phosphatase, subunit A"/>
    <property type="match status" value="1"/>
</dbReference>
<dbReference type="InterPro" id="IPR017850">
    <property type="entry name" value="Alkaline_phosphatase_core_sf"/>
</dbReference>
<accession>A0AAW3EX40</accession>
<evidence type="ECO:0000313" key="2">
    <source>
        <dbReference type="Proteomes" id="UP000029590"/>
    </source>
</evidence>
<gene>
    <name evidence="1" type="ORF">DM48_6878</name>
</gene>
<evidence type="ECO:0000313" key="1">
    <source>
        <dbReference type="EMBL" id="KGC11267.1"/>
    </source>
</evidence>
<reference evidence="1 2" key="1">
    <citation type="submission" date="2014-04" db="EMBL/GenBank/DDBJ databases">
        <authorList>
            <person name="Bishop-Lilly K.A."/>
            <person name="Broomall S.M."/>
            <person name="Chain P.S."/>
            <person name="Chertkov O."/>
            <person name="Coyne S.R."/>
            <person name="Daligault H.E."/>
            <person name="Davenport K.W."/>
            <person name="Erkkila T."/>
            <person name="Frey K.G."/>
            <person name="Gibbons H.S."/>
            <person name="Gu W."/>
            <person name="Jaissle J."/>
            <person name="Johnson S.L."/>
            <person name="Koroleva G.I."/>
            <person name="Ladner J.T."/>
            <person name="Lo C.-C."/>
            <person name="Minogue T.D."/>
            <person name="Munk C."/>
            <person name="Palacios G.F."/>
            <person name="Redden C.L."/>
            <person name="Rosenzweig C.N."/>
            <person name="Scholz M.B."/>
            <person name="Teshima H."/>
            <person name="Xu Y."/>
        </authorList>
    </citation>
    <scope>NUCLEOTIDE SEQUENCE [LARGE SCALE GENOMIC DNA]</scope>
    <source>
        <strain evidence="2">gladioli</strain>
    </source>
</reference>
<dbReference type="RefSeq" id="WP_042286063.1">
    <property type="nucleotide sequence ID" value="NZ_CADEVY010000003.1"/>
</dbReference>
<protein>
    <submittedName>
        <fullName evidence="1">Type I phosphodiesterase / nucleotide pyrophosphatase family protein</fullName>
    </submittedName>
</protein>
<dbReference type="EMBL" id="JPGG01000017">
    <property type="protein sequence ID" value="KGC11267.1"/>
    <property type="molecule type" value="Genomic_DNA"/>
</dbReference>
<dbReference type="KEGG" id="bgo:BM43_443"/>
<dbReference type="Pfam" id="PF01663">
    <property type="entry name" value="Phosphodiest"/>
    <property type="match status" value="1"/>
</dbReference>
<dbReference type="GO" id="GO:0016787">
    <property type="term" value="F:hydrolase activity"/>
    <property type="evidence" value="ECO:0007669"/>
    <property type="project" value="UniProtKB-ARBA"/>
</dbReference>
<dbReference type="PANTHER" id="PTHR10151">
    <property type="entry name" value="ECTONUCLEOTIDE PYROPHOSPHATASE/PHOSPHODIESTERASE"/>
    <property type="match status" value="1"/>
</dbReference>
<dbReference type="InterPro" id="IPR002591">
    <property type="entry name" value="Phosphodiest/P_Trfase"/>
</dbReference>
<dbReference type="PANTHER" id="PTHR10151:SF120">
    <property type="entry name" value="BIS(5'-ADENOSYL)-TRIPHOSPHATASE"/>
    <property type="match status" value="1"/>
</dbReference>
<dbReference type="SUPFAM" id="SSF53649">
    <property type="entry name" value="Alkaline phosphatase-like"/>
    <property type="match status" value="1"/>
</dbReference>